<evidence type="ECO:0000256" key="2">
    <source>
        <dbReference type="PROSITE-ProRule" id="PRU00176"/>
    </source>
</evidence>
<feature type="domain" description="RRM" evidence="4">
    <location>
        <begin position="25"/>
        <end position="102"/>
    </location>
</feature>
<dbReference type="PANTHER" id="PTHR23236">
    <property type="entry name" value="EUKARYOTIC TRANSLATION INITIATION FACTOR 4B/4H"/>
    <property type="match status" value="1"/>
</dbReference>
<evidence type="ECO:0000256" key="3">
    <source>
        <dbReference type="SAM" id="MobiDB-lite"/>
    </source>
</evidence>
<name>A0AAV0W636_9HEMI</name>
<dbReference type="PANTHER" id="PTHR23236:SF11">
    <property type="entry name" value="EUKARYOTIC TRANSLATION INITIATION FACTOR 4H"/>
    <property type="match status" value="1"/>
</dbReference>
<feature type="compositionally biased region" description="Basic and acidic residues" evidence="3">
    <location>
        <begin position="250"/>
        <end position="262"/>
    </location>
</feature>
<dbReference type="AlphaFoldDB" id="A0AAV0W636"/>
<proteinExistence type="predicted"/>
<evidence type="ECO:0000313" key="5">
    <source>
        <dbReference type="EMBL" id="CAI6351238.1"/>
    </source>
</evidence>
<reference evidence="5 6" key="1">
    <citation type="submission" date="2023-01" db="EMBL/GenBank/DDBJ databases">
        <authorList>
            <person name="Whitehead M."/>
        </authorList>
    </citation>
    <scope>NUCLEOTIDE SEQUENCE [LARGE SCALE GENOMIC DNA]</scope>
</reference>
<protein>
    <recommendedName>
        <fullName evidence="4">RRM domain-containing protein</fullName>
    </recommendedName>
</protein>
<accession>A0AAV0W636</accession>
<dbReference type="PROSITE" id="PS50102">
    <property type="entry name" value="RRM"/>
    <property type="match status" value="1"/>
</dbReference>
<gene>
    <name evidence="5" type="ORF">MEUPH1_LOCUS7605</name>
</gene>
<sequence>MAGRSAFSDFDNSSFNKPLPNSPPFVAYLGNLPQGITQGDVENLFLQSQLQIRNVRLVHDKETDMFKGFGYVEFVTLEHLKDALQMEVFIEGQKIKIDVASGKRNERSGFDRGGRGGGRGGAPGSFSNNPGMRSRSDDFTQNSGFSGGNFRNQNGGMGGGMGGRGNFMEQSGGGMNRYPDSGSRDFNRPGNASQFPGGSRSERRPDFESLPPPPNDPGRPKLQLKPRTIKEPLNQLADSTQHTSIFGGAKPREEKSLPDVVKKTSPSH</sequence>
<comment type="caution">
    <text evidence="5">The sequence shown here is derived from an EMBL/GenBank/DDBJ whole genome shotgun (WGS) entry which is preliminary data.</text>
</comment>
<dbReference type="GO" id="GO:0003723">
    <property type="term" value="F:RNA binding"/>
    <property type="evidence" value="ECO:0007669"/>
    <property type="project" value="UniProtKB-UniRule"/>
</dbReference>
<dbReference type="InterPro" id="IPR035979">
    <property type="entry name" value="RBD_domain_sf"/>
</dbReference>
<dbReference type="SUPFAM" id="SSF54928">
    <property type="entry name" value="RNA-binding domain, RBD"/>
    <property type="match status" value="1"/>
</dbReference>
<dbReference type="InterPro" id="IPR012677">
    <property type="entry name" value="Nucleotide-bd_a/b_plait_sf"/>
</dbReference>
<evidence type="ECO:0000313" key="6">
    <source>
        <dbReference type="Proteomes" id="UP001160148"/>
    </source>
</evidence>
<dbReference type="Pfam" id="PF00076">
    <property type="entry name" value="RRM_1"/>
    <property type="match status" value="1"/>
</dbReference>
<dbReference type="InterPro" id="IPR000504">
    <property type="entry name" value="RRM_dom"/>
</dbReference>
<organism evidence="5 6">
    <name type="scientific">Macrosiphum euphorbiae</name>
    <name type="common">potato aphid</name>
    <dbReference type="NCBI Taxonomy" id="13131"/>
    <lineage>
        <taxon>Eukaryota</taxon>
        <taxon>Metazoa</taxon>
        <taxon>Ecdysozoa</taxon>
        <taxon>Arthropoda</taxon>
        <taxon>Hexapoda</taxon>
        <taxon>Insecta</taxon>
        <taxon>Pterygota</taxon>
        <taxon>Neoptera</taxon>
        <taxon>Paraneoptera</taxon>
        <taxon>Hemiptera</taxon>
        <taxon>Sternorrhyncha</taxon>
        <taxon>Aphidomorpha</taxon>
        <taxon>Aphidoidea</taxon>
        <taxon>Aphididae</taxon>
        <taxon>Macrosiphini</taxon>
        <taxon>Macrosiphum</taxon>
    </lineage>
</organism>
<feature type="region of interest" description="Disordered" evidence="3">
    <location>
        <begin position="102"/>
        <end position="268"/>
    </location>
</feature>
<feature type="compositionally biased region" description="Basic and acidic residues" evidence="3">
    <location>
        <begin position="102"/>
        <end position="114"/>
    </location>
</feature>
<dbReference type="SMART" id="SM00360">
    <property type="entry name" value="RRM"/>
    <property type="match status" value="1"/>
</dbReference>
<dbReference type="Gene3D" id="3.30.70.330">
    <property type="match status" value="1"/>
</dbReference>
<feature type="compositionally biased region" description="Gly residues" evidence="3">
    <location>
        <begin position="155"/>
        <end position="175"/>
    </location>
</feature>
<keyword evidence="6" id="KW-1185">Reference proteome</keyword>
<evidence type="ECO:0000256" key="1">
    <source>
        <dbReference type="ARBA" id="ARBA00022884"/>
    </source>
</evidence>
<evidence type="ECO:0000259" key="4">
    <source>
        <dbReference type="PROSITE" id="PS50102"/>
    </source>
</evidence>
<keyword evidence="1 2" id="KW-0694">RNA-binding</keyword>
<dbReference type="Proteomes" id="UP001160148">
    <property type="component" value="Unassembled WGS sequence"/>
</dbReference>
<dbReference type="EMBL" id="CARXXK010000001">
    <property type="protein sequence ID" value="CAI6351238.1"/>
    <property type="molecule type" value="Genomic_DNA"/>
</dbReference>